<gene>
    <name evidence="2" type="ORF">IPV69_04345</name>
</gene>
<dbReference type="InterPro" id="IPR008928">
    <property type="entry name" value="6-hairpin_glycosidase_sf"/>
</dbReference>
<dbReference type="EMBL" id="CP063458">
    <property type="protein sequence ID" value="QOV90601.1"/>
    <property type="molecule type" value="Genomic_DNA"/>
</dbReference>
<sequence>MRPILIIVFTTFTAIVASTATAGLSQQDAEARLRMAMQIARERNDKSLVAEVEALAQSFKSALPADSDGRLRDLEKKVGIDPGGWSMAGQPLARPTPAMAEQSRVLAVKLSDAMKSDDPARVRAVTADMLAVLGDQAGVPDGRRVGVRVDPKPMPEADATRLFLAAIASEGRAVEQLSAGRPLPDQMLRFYGYLLDATTTVRPAIARHAPDELPRLDKLAGGSAQILLGLQQADGHFPFPDLRGRNIRFGEMIDRQIGAGTIEIRDGWVVTADPDGGTQFDTGVCGVALIAAGQLHKNDAWTKAGLRAADWAIAQHCCGNFNYNAFSVSLLSHAYRASGEAKYRDAAVRKFRVGVAPGQAPNGRWLDAHNARTVYHVIILRALGDLAAALPPDRKAERAELDAVARPAIKATLDEFDAAGVTVEALPELQSLRAAWPGDARLNKAIDQMAAMIVGKCTDGRRVRMGSQPHQLAGVVIPGSLAITVP</sequence>
<dbReference type="Proteomes" id="UP000593765">
    <property type="component" value="Chromosome"/>
</dbReference>
<feature type="signal peptide" evidence="1">
    <location>
        <begin position="1"/>
        <end position="22"/>
    </location>
</feature>
<dbReference type="KEGG" id="hbs:IPV69_04345"/>
<organism evidence="2 3">
    <name type="scientific">Humisphaera borealis</name>
    <dbReference type="NCBI Taxonomy" id="2807512"/>
    <lineage>
        <taxon>Bacteria</taxon>
        <taxon>Pseudomonadati</taxon>
        <taxon>Planctomycetota</taxon>
        <taxon>Phycisphaerae</taxon>
        <taxon>Tepidisphaerales</taxon>
        <taxon>Tepidisphaeraceae</taxon>
        <taxon>Humisphaera</taxon>
    </lineage>
</organism>
<feature type="chain" id="PRO_5034580456" evidence="1">
    <location>
        <begin position="23"/>
        <end position="486"/>
    </location>
</feature>
<dbReference type="RefSeq" id="WP_206293694.1">
    <property type="nucleotide sequence ID" value="NZ_CP063458.1"/>
</dbReference>
<dbReference type="SUPFAM" id="SSF48208">
    <property type="entry name" value="Six-hairpin glycosidases"/>
    <property type="match status" value="1"/>
</dbReference>
<protein>
    <submittedName>
        <fullName evidence="2">Uncharacterized protein</fullName>
    </submittedName>
</protein>
<dbReference type="GO" id="GO:0005975">
    <property type="term" value="P:carbohydrate metabolic process"/>
    <property type="evidence" value="ECO:0007669"/>
    <property type="project" value="InterPro"/>
</dbReference>
<reference evidence="2 3" key="1">
    <citation type="submission" date="2020-10" db="EMBL/GenBank/DDBJ databases">
        <title>Wide distribution of Phycisphaera-like planctomycetes from WD2101 soil group in peatlands and genome analysis of the first cultivated representative.</title>
        <authorList>
            <person name="Dedysh S.N."/>
            <person name="Beletsky A.V."/>
            <person name="Ivanova A."/>
            <person name="Kulichevskaya I.S."/>
            <person name="Suzina N.E."/>
            <person name="Philippov D.A."/>
            <person name="Rakitin A.L."/>
            <person name="Mardanov A.V."/>
            <person name="Ravin N.V."/>
        </authorList>
    </citation>
    <scope>NUCLEOTIDE SEQUENCE [LARGE SCALE GENOMIC DNA]</scope>
    <source>
        <strain evidence="2 3">M1803</strain>
    </source>
</reference>
<evidence type="ECO:0000256" key="1">
    <source>
        <dbReference type="SAM" id="SignalP"/>
    </source>
</evidence>
<evidence type="ECO:0000313" key="2">
    <source>
        <dbReference type="EMBL" id="QOV90601.1"/>
    </source>
</evidence>
<keyword evidence="3" id="KW-1185">Reference proteome</keyword>
<evidence type="ECO:0000313" key="3">
    <source>
        <dbReference type="Proteomes" id="UP000593765"/>
    </source>
</evidence>
<dbReference type="AlphaFoldDB" id="A0A7M2X0I1"/>
<accession>A0A7M2X0I1</accession>
<keyword evidence="1" id="KW-0732">Signal</keyword>
<name>A0A7M2X0I1_9BACT</name>
<proteinExistence type="predicted"/>